<proteinExistence type="predicted"/>
<dbReference type="RefSeq" id="WP_347781928.1">
    <property type="nucleotide sequence ID" value="NZ_JBBMFV010000004.1"/>
</dbReference>
<dbReference type="Proteomes" id="UP001448614">
    <property type="component" value="Unassembled WGS sequence"/>
</dbReference>
<comment type="caution">
    <text evidence="3">The sequence shown here is derived from an EMBL/GenBank/DDBJ whole genome shotgun (WGS) entry which is preliminary data.</text>
</comment>
<keyword evidence="2" id="KW-0812">Transmembrane</keyword>
<sequence length="358" mass="36533">MAGVPEQTGGSGPGRNEPEYELIGGVIDDQPSSRSGPKGDPGPPGTPGPFIVTVREAWGNTRKSFASWWFWLACLLGIALAWGAALAVATLGQSNGWFEVRIGSAVHLIMAVFLAMAAAILGTLWGFRHFPGSILVLALSGAMRGVALAFLACAALLVVGLTVGGPIALAGAAVVVIVLEVVLFGLIGSGARGCFAAVGPGAALAVVVVAFLCAGNVVLTILLLPGTTVIDQASVPVNVERDDSGRINAYECVGDLRPVEVAHTERVAWLAASNPGLLLGSVAAGMVPADNELGWVLSGLQWTADGPSRDVPCLGGESSEGLAPTVPVAITGLMLQALVAAAVLVPARWWRARKARTS</sequence>
<feature type="region of interest" description="Disordered" evidence="1">
    <location>
        <begin position="1"/>
        <end position="49"/>
    </location>
</feature>
<feature type="transmembrane region" description="Helical" evidence="2">
    <location>
        <begin position="104"/>
        <end position="127"/>
    </location>
</feature>
<feature type="transmembrane region" description="Helical" evidence="2">
    <location>
        <begin position="68"/>
        <end position="92"/>
    </location>
</feature>
<feature type="transmembrane region" description="Helical" evidence="2">
    <location>
        <begin position="328"/>
        <end position="350"/>
    </location>
</feature>
<accession>A0ABV0GPE7</accession>
<gene>
    <name evidence="3" type="ORF">V3C41_04480</name>
</gene>
<dbReference type="EMBL" id="JBBMFV010000004">
    <property type="protein sequence ID" value="MEO3940319.1"/>
    <property type="molecule type" value="Genomic_DNA"/>
</dbReference>
<protein>
    <recommendedName>
        <fullName evidence="5">Integral membrane protein</fullName>
    </recommendedName>
</protein>
<evidence type="ECO:0008006" key="5">
    <source>
        <dbReference type="Google" id="ProtNLM"/>
    </source>
</evidence>
<name>A0ABV0GPE7_PAENI</name>
<evidence type="ECO:0000313" key="4">
    <source>
        <dbReference type="Proteomes" id="UP001448614"/>
    </source>
</evidence>
<evidence type="ECO:0000256" key="1">
    <source>
        <dbReference type="SAM" id="MobiDB-lite"/>
    </source>
</evidence>
<keyword evidence="2" id="KW-1133">Transmembrane helix</keyword>
<evidence type="ECO:0000256" key="2">
    <source>
        <dbReference type="SAM" id="Phobius"/>
    </source>
</evidence>
<keyword evidence="4" id="KW-1185">Reference proteome</keyword>
<keyword evidence="2" id="KW-0472">Membrane</keyword>
<feature type="transmembrane region" description="Helical" evidence="2">
    <location>
        <begin position="167"/>
        <end position="187"/>
    </location>
</feature>
<organism evidence="3 4">
    <name type="scientific">Paenarthrobacter nicotinovorans</name>
    <name type="common">Arthrobacter nicotinovorans</name>
    <dbReference type="NCBI Taxonomy" id="29320"/>
    <lineage>
        <taxon>Bacteria</taxon>
        <taxon>Bacillati</taxon>
        <taxon>Actinomycetota</taxon>
        <taxon>Actinomycetes</taxon>
        <taxon>Micrococcales</taxon>
        <taxon>Micrococcaceae</taxon>
        <taxon>Paenarthrobacter</taxon>
    </lineage>
</organism>
<reference evidence="3 4" key="1">
    <citation type="journal article" date="2024" name="Appl. Microbiol. Biotechnol.">
        <title>Biosynthetic gene clusters with biotechnological applications in novel Antarctic isolates from Actinomycetota.</title>
        <authorList>
            <person name="Bruna P."/>
            <person name="Nunez-Montero K."/>
            <person name="Contreras M.J."/>
            <person name="Leal K."/>
            <person name="Garcia M."/>
            <person name="Abanto M."/>
            <person name="Barrientos L."/>
        </authorList>
    </citation>
    <scope>NUCLEOTIDE SEQUENCE [LARGE SCALE GENOMIC DNA]</scope>
    <source>
        <strain evidence="3 4">Se16.17</strain>
    </source>
</reference>
<feature type="transmembrane region" description="Helical" evidence="2">
    <location>
        <begin position="194"/>
        <end position="224"/>
    </location>
</feature>
<evidence type="ECO:0000313" key="3">
    <source>
        <dbReference type="EMBL" id="MEO3940319.1"/>
    </source>
</evidence>
<feature type="transmembrane region" description="Helical" evidence="2">
    <location>
        <begin position="134"/>
        <end position="161"/>
    </location>
</feature>